<feature type="compositionally biased region" description="Pro residues" evidence="1">
    <location>
        <begin position="86"/>
        <end position="120"/>
    </location>
</feature>
<sequence>TYVALRVVCYEQAGGFGPSLDQHDEPADIWRVGEQCLTLTNAVAPCAARSVRYGVIVSGDTDAVSVDSPSLQLSAEPDATPIACPTEPPSPTPTPTLTPTPPPPPSPAPTSAPVPPPAPPLSEATPTTPTPQPAEPRVFPSLVNGGFEDVREDGTPYGWRKVGGEMSASKAFHAEGERSAALVSRTASTKWIYQTVSVQGGAFYRLLAAALKNDPGVREALLRVSWYESADGSGSQIGTADSPALAEDSAGFVMLDTGPVQAPPQARSAKVRLLLRPASAAAVVYFDAVRFEETVALAATSADGSDEAERPTGGRDLPAAEGSSAEAPQTRAASPGVWRGPTTQGEAAALDVWRGPTTLANVRQESEPQASPDAGGGRPLWPLLLAFGVPAAALGTIAGHAWWRARLAGR</sequence>
<evidence type="ECO:0008006" key="4">
    <source>
        <dbReference type="Google" id="ProtNLM"/>
    </source>
</evidence>
<dbReference type="EMBL" id="BARS01006691">
    <property type="protein sequence ID" value="GAF72291.1"/>
    <property type="molecule type" value="Genomic_DNA"/>
</dbReference>
<dbReference type="Gene3D" id="2.60.120.260">
    <property type="entry name" value="Galactose-binding domain-like"/>
    <property type="match status" value="1"/>
</dbReference>
<protein>
    <recommendedName>
        <fullName evidence="4">CBM-cenC domain-containing protein</fullName>
    </recommendedName>
</protein>
<dbReference type="AlphaFoldDB" id="X0SAT0"/>
<evidence type="ECO:0000256" key="1">
    <source>
        <dbReference type="SAM" id="MobiDB-lite"/>
    </source>
</evidence>
<keyword evidence="2" id="KW-0812">Transmembrane</keyword>
<feature type="region of interest" description="Disordered" evidence="1">
    <location>
        <begin position="73"/>
        <end position="158"/>
    </location>
</feature>
<keyword evidence="2" id="KW-1133">Transmembrane helix</keyword>
<feature type="non-terminal residue" evidence="3">
    <location>
        <position position="1"/>
    </location>
</feature>
<proteinExistence type="predicted"/>
<keyword evidence="2" id="KW-0472">Membrane</keyword>
<comment type="caution">
    <text evidence="3">The sequence shown here is derived from an EMBL/GenBank/DDBJ whole genome shotgun (WGS) entry which is preliminary data.</text>
</comment>
<feature type="transmembrane region" description="Helical" evidence="2">
    <location>
        <begin position="380"/>
        <end position="403"/>
    </location>
</feature>
<reference evidence="3" key="1">
    <citation type="journal article" date="2014" name="Front. Microbiol.">
        <title>High frequency of phylogenetically diverse reductive dehalogenase-homologous genes in deep subseafloor sedimentary metagenomes.</title>
        <authorList>
            <person name="Kawai M."/>
            <person name="Futagami T."/>
            <person name="Toyoda A."/>
            <person name="Takaki Y."/>
            <person name="Nishi S."/>
            <person name="Hori S."/>
            <person name="Arai W."/>
            <person name="Tsubouchi T."/>
            <person name="Morono Y."/>
            <person name="Uchiyama I."/>
            <person name="Ito T."/>
            <person name="Fujiyama A."/>
            <person name="Inagaki F."/>
            <person name="Takami H."/>
        </authorList>
    </citation>
    <scope>NUCLEOTIDE SEQUENCE</scope>
    <source>
        <strain evidence="3">Expedition CK06-06</strain>
    </source>
</reference>
<feature type="non-terminal residue" evidence="3">
    <location>
        <position position="410"/>
    </location>
</feature>
<accession>X0SAT0</accession>
<evidence type="ECO:0000256" key="2">
    <source>
        <dbReference type="SAM" id="Phobius"/>
    </source>
</evidence>
<organism evidence="3">
    <name type="scientific">marine sediment metagenome</name>
    <dbReference type="NCBI Taxonomy" id="412755"/>
    <lineage>
        <taxon>unclassified sequences</taxon>
        <taxon>metagenomes</taxon>
        <taxon>ecological metagenomes</taxon>
    </lineage>
</organism>
<feature type="region of interest" description="Disordered" evidence="1">
    <location>
        <begin position="299"/>
        <end position="342"/>
    </location>
</feature>
<evidence type="ECO:0000313" key="3">
    <source>
        <dbReference type="EMBL" id="GAF72291.1"/>
    </source>
</evidence>
<dbReference type="PRINTS" id="PR01217">
    <property type="entry name" value="PRICHEXTENSN"/>
</dbReference>
<name>X0SAT0_9ZZZZ</name>
<gene>
    <name evidence="3" type="ORF">S01H1_12994</name>
</gene>